<accession>A0A0C3Q746</accession>
<proteinExistence type="predicted"/>
<feature type="domain" description="F-box" evidence="1">
    <location>
        <begin position="50"/>
        <end position="96"/>
    </location>
</feature>
<dbReference type="HOGENOM" id="CLU_566432_0_0_1"/>
<dbReference type="AlphaFoldDB" id="A0A0C3Q746"/>
<dbReference type="OrthoDB" id="3195350at2759"/>
<dbReference type="Proteomes" id="UP000054248">
    <property type="component" value="Unassembled WGS sequence"/>
</dbReference>
<dbReference type="InterPro" id="IPR001810">
    <property type="entry name" value="F-box_dom"/>
</dbReference>
<reference evidence="3" key="2">
    <citation type="submission" date="2015-01" db="EMBL/GenBank/DDBJ databases">
        <title>Evolutionary Origins and Diversification of the Mycorrhizal Mutualists.</title>
        <authorList>
            <consortium name="DOE Joint Genome Institute"/>
            <consortium name="Mycorrhizal Genomics Consortium"/>
            <person name="Kohler A."/>
            <person name="Kuo A."/>
            <person name="Nagy L.G."/>
            <person name="Floudas D."/>
            <person name="Copeland A."/>
            <person name="Barry K.W."/>
            <person name="Cichocki N."/>
            <person name="Veneault-Fourrey C."/>
            <person name="LaButti K."/>
            <person name="Lindquist E.A."/>
            <person name="Lipzen A."/>
            <person name="Lundell T."/>
            <person name="Morin E."/>
            <person name="Murat C."/>
            <person name="Riley R."/>
            <person name="Ohm R."/>
            <person name="Sun H."/>
            <person name="Tunlid A."/>
            <person name="Henrissat B."/>
            <person name="Grigoriev I.V."/>
            <person name="Hibbett D.S."/>
            <person name="Martin F."/>
        </authorList>
    </citation>
    <scope>NUCLEOTIDE SEQUENCE [LARGE SCALE GENOMIC DNA]</scope>
    <source>
        <strain evidence="3">MUT 4182</strain>
    </source>
</reference>
<gene>
    <name evidence="2" type="ORF">M407DRAFT_30566</name>
</gene>
<dbReference type="SUPFAM" id="SSF52047">
    <property type="entry name" value="RNI-like"/>
    <property type="match status" value="1"/>
</dbReference>
<dbReference type="Gene3D" id="3.80.10.10">
    <property type="entry name" value="Ribonuclease Inhibitor"/>
    <property type="match status" value="1"/>
</dbReference>
<evidence type="ECO:0000313" key="3">
    <source>
        <dbReference type="Proteomes" id="UP000054248"/>
    </source>
</evidence>
<dbReference type="Pfam" id="PF12937">
    <property type="entry name" value="F-box-like"/>
    <property type="match status" value="1"/>
</dbReference>
<dbReference type="EMBL" id="KN823203">
    <property type="protein sequence ID" value="KIO19776.1"/>
    <property type="molecule type" value="Genomic_DNA"/>
</dbReference>
<name>A0A0C3Q746_9AGAM</name>
<evidence type="ECO:0000313" key="2">
    <source>
        <dbReference type="EMBL" id="KIO19776.1"/>
    </source>
</evidence>
<sequence>MSKNIRMNSYRGANGRGHSHNDGHVCRNCLHASQPPRLYRPKAHRVLFLPELLLEIFDGIDADPGLNSKDRRASLASCALVCKAWEGPANDCLWRALPSALALLGLLGPMECTEEGWDYVTDISNADVSRFRRLSNCVLTLTHMNTSVWGNARSKISNKTLNAAISVLSPGSTFGCLLPRLRTLSWYSGASYTGPQVLSFISPSLETFAFNCIGPSDLRRIHNLESGVDTLNALASQTCQLRRILFTWGFGRAAEPLEAAFSKFIRNQTRLQFLSSLIDFTKDIVEALTSSRSTLRVLHCRLAVTRDLSFLFVSEILSNRFDSLQELNVVQSDGEINFASISPLLACRSLRQLCLRTARVAALHPSEVVAMATAWPKIEELRLRSSLIGALELHPLPILSVFGKSMGSTLQTLGLDFEVDETTPLPGVKIPDVFNVLSQLRVGEIDRIPGGREENVARYLTALCPSGVSIVVGVSDLFGDPPEDKSLLAGWDKVAYLVQNPQYIGSL</sequence>
<protein>
    <recommendedName>
        <fullName evidence="1">F-box domain-containing protein</fullName>
    </recommendedName>
</protein>
<keyword evidence="3" id="KW-1185">Reference proteome</keyword>
<evidence type="ECO:0000259" key="1">
    <source>
        <dbReference type="Pfam" id="PF12937"/>
    </source>
</evidence>
<reference evidence="2 3" key="1">
    <citation type="submission" date="2014-04" db="EMBL/GenBank/DDBJ databases">
        <authorList>
            <consortium name="DOE Joint Genome Institute"/>
            <person name="Kuo A."/>
            <person name="Girlanda M."/>
            <person name="Perotto S."/>
            <person name="Kohler A."/>
            <person name="Nagy L.G."/>
            <person name="Floudas D."/>
            <person name="Copeland A."/>
            <person name="Barry K.W."/>
            <person name="Cichocki N."/>
            <person name="Veneault-Fourrey C."/>
            <person name="LaButti K."/>
            <person name="Lindquist E.A."/>
            <person name="Lipzen A."/>
            <person name="Lundell T."/>
            <person name="Morin E."/>
            <person name="Murat C."/>
            <person name="Sun H."/>
            <person name="Tunlid A."/>
            <person name="Henrissat B."/>
            <person name="Grigoriev I.V."/>
            <person name="Hibbett D.S."/>
            <person name="Martin F."/>
            <person name="Nordberg H.P."/>
            <person name="Cantor M.N."/>
            <person name="Hua S.X."/>
        </authorList>
    </citation>
    <scope>NUCLEOTIDE SEQUENCE [LARGE SCALE GENOMIC DNA]</scope>
    <source>
        <strain evidence="2 3">MUT 4182</strain>
    </source>
</reference>
<organism evidence="2 3">
    <name type="scientific">Tulasnella calospora MUT 4182</name>
    <dbReference type="NCBI Taxonomy" id="1051891"/>
    <lineage>
        <taxon>Eukaryota</taxon>
        <taxon>Fungi</taxon>
        <taxon>Dikarya</taxon>
        <taxon>Basidiomycota</taxon>
        <taxon>Agaricomycotina</taxon>
        <taxon>Agaricomycetes</taxon>
        <taxon>Cantharellales</taxon>
        <taxon>Tulasnellaceae</taxon>
        <taxon>Tulasnella</taxon>
    </lineage>
</organism>
<dbReference type="InterPro" id="IPR032675">
    <property type="entry name" value="LRR_dom_sf"/>
</dbReference>